<reference evidence="2" key="1">
    <citation type="submission" date="2012-10" db="EMBL/GenBank/DDBJ databases">
        <authorList>
            <person name="Harkins D.M."/>
            <person name="Durkin A.S."/>
            <person name="Brinkac L.M."/>
            <person name="Haft D.H."/>
            <person name="Selengut J.D."/>
            <person name="Sanka R."/>
            <person name="DePew J."/>
            <person name="Purushe J."/>
            <person name="Matthias M.A."/>
            <person name="Vinetz J.M."/>
            <person name="Sutton G.G."/>
            <person name="Nierman W.C."/>
            <person name="Fouts D.E."/>
        </authorList>
    </citation>
    <scope>NUCLEOTIDE SEQUENCE [LARGE SCALE GENOMIC DNA]</scope>
    <source>
        <strain evidence="2">MOR084</strain>
    </source>
</reference>
<evidence type="ECO:0000313" key="3">
    <source>
        <dbReference type="Proteomes" id="UP000006329"/>
    </source>
</evidence>
<dbReference type="CDD" id="cd18127">
    <property type="entry name" value="GAPDH_II_C"/>
    <property type="match status" value="1"/>
</dbReference>
<evidence type="ECO:0000256" key="1">
    <source>
        <dbReference type="SAM" id="Phobius"/>
    </source>
</evidence>
<protein>
    <submittedName>
        <fullName evidence="2">Uncharacterized protein</fullName>
    </submittedName>
</protein>
<dbReference type="SUPFAM" id="SSF55347">
    <property type="entry name" value="Glyceraldehyde-3-phosphate dehydrogenase-like, C-terminal domain"/>
    <property type="match status" value="1"/>
</dbReference>
<dbReference type="Gene3D" id="3.30.360.10">
    <property type="entry name" value="Dihydrodipicolinate Reductase, domain 2"/>
    <property type="match status" value="1"/>
</dbReference>
<accession>A0A0E2BHF5</accession>
<dbReference type="AlphaFoldDB" id="A0A0E2BHF5"/>
<feature type="transmembrane region" description="Helical" evidence="1">
    <location>
        <begin position="12"/>
        <end position="31"/>
    </location>
</feature>
<comment type="caution">
    <text evidence="2">The sequence shown here is derived from an EMBL/GenBank/DDBJ whole genome shotgun (WGS) entry which is preliminary data.</text>
</comment>
<dbReference type="EMBL" id="AHON02000027">
    <property type="protein sequence ID" value="EKO34780.1"/>
    <property type="molecule type" value="Genomic_DNA"/>
</dbReference>
<gene>
    <name evidence="2" type="ORF">LEP1GSC179_1476</name>
</gene>
<keyword evidence="1" id="KW-1133">Transmembrane helix</keyword>
<proteinExistence type="predicted"/>
<sequence length="360" mass="40596">MYNMTRTSLPGIYIRGIGVIGWPLASLLLLLQGKLEKFQVYVEPYRLKKSEIPTILSLVEKGGIVVDTEDNRVGEFFPEFVSKKDALEKSVVLCDCSPSGVADSRIKEYDTPEYSKIQMFIAQGSEHRFGPQFLYPDARRLLENKELPRFLHVSTCNTHTLAGSLRLLIEESPDELGSVLEEADFLVIRRDADMAKDDPHVTGPLLVKPEAEWGTHHSRLLNELYSQIGIKLPLTSSSVTINSPYMHLVRFRFRLKKNVPKEVILRRLQNDPYLSTTELVSTNSIFSSGRDRGLYGRIFSHAVILLGSLEILEKEVRGYAATPGDSNVHISTIYAVFRGLGIEFEPVAESFLQNIVLQEI</sequence>
<name>A0A0E2BHF5_9LEPT</name>
<keyword evidence="1" id="KW-0812">Transmembrane</keyword>
<dbReference type="Proteomes" id="UP000006329">
    <property type="component" value="Unassembled WGS sequence"/>
</dbReference>
<keyword evidence="1" id="KW-0472">Membrane</keyword>
<evidence type="ECO:0000313" key="2">
    <source>
        <dbReference type="EMBL" id="EKO34780.1"/>
    </source>
</evidence>
<keyword evidence="3" id="KW-1185">Reference proteome</keyword>
<organism evidence="2 3">
    <name type="scientific">Leptospira santarosai str. MOR084</name>
    <dbReference type="NCBI Taxonomy" id="1049984"/>
    <lineage>
        <taxon>Bacteria</taxon>
        <taxon>Pseudomonadati</taxon>
        <taxon>Spirochaetota</taxon>
        <taxon>Spirochaetia</taxon>
        <taxon>Leptospirales</taxon>
        <taxon>Leptospiraceae</taxon>
        <taxon>Leptospira</taxon>
    </lineage>
</organism>